<proteinExistence type="predicted"/>
<dbReference type="AlphaFoldDB" id="A0A914CTN4"/>
<keyword evidence="2" id="KW-1185">Reference proteome</keyword>
<keyword evidence="1" id="KW-1133">Transmembrane helix</keyword>
<keyword evidence="1" id="KW-0472">Membrane</keyword>
<name>A0A914CTN4_9BILA</name>
<sequence>MTLQKELQRSDHTSCDKCIDCAMISDHCCFMPIFEHLSGMLRPVYANIIFRYCMTIVQDLWTNRKDYLSKGKEYYAKSDFIFRNIWNENSMHIIAIVVTIVWGRLVNFVEPQIHKRIYDEIMAKRFCYLLILGNFFLKLLGNIRENIHQSSLKKIENAIGHNVKFELFKHAQDITWNAHIAS</sequence>
<dbReference type="Proteomes" id="UP000887540">
    <property type="component" value="Unplaced"/>
</dbReference>
<feature type="transmembrane region" description="Helical" evidence="1">
    <location>
        <begin position="91"/>
        <end position="109"/>
    </location>
</feature>
<dbReference type="WBParaSite" id="ACRNAN_scaffold1449.g20778.t1">
    <property type="protein sequence ID" value="ACRNAN_scaffold1449.g20778.t1"/>
    <property type="gene ID" value="ACRNAN_scaffold1449.g20778"/>
</dbReference>
<reference evidence="3" key="1">
    <citation type="submission" date="2022-11" db="UniProtKB">
        <authorList>
            <consortium name="WormBaseParasite"/>
        </authorList>
    </citation>
    <scope>IDENTIFICATION</scope>
</reference>
<accession>A0A914CTN4</accession>
<organism evidence="2 3">
    <name type="scientific">Acrobeloides nanus</name>
    <dbReference type="NCBI Taxonomy" id="290746"/>
    <lineage>
        <taxon>Eukaryota</taxon>
        <taxon>Metazoa</taxon>
        <taxon>Ecdysozoa</taxon>
        <taxon>Nematoda</taxon>
        <taxon>Chromadorea</taxon>
        <taxon>Rhabditida</taxon>
        <taxon>Tylenchina</taxon>
        <taxon>Cephalobomorpha</taxon>
        <taxon>Cephaloboidea</taxon>
        <taxon>Cephalobidae</taxon>
        <taxon>Acrobeloides</taxon>
    </lineage>
</organism>
<evidence type="ECO:0000313" key="2">
    <source>
        <dbReference type="Proteomes" id="UP000887540"/>
    </source>
</evidence>
<keyword evidence="1" id="KW-0812">Transmembrane</keyword>
<evidence type="ECO:0000313" key="3">
    <source>
        <dbReference type="WBParaSite" id="ACRNAN_scaffold1449.g20778.t1"/>
    </source>
</evidence>
<protein>
    <submittedName>
        <fullName evidence="3">Uncharacterized protein</fullName>
    </submittedName>
</protein>
<evidence type="ECO:0000256" key="1">
    <source>
        <dbReference type="SAM" id="Phobius"/>
    </source>
</evidence>
<feature type="transmembrane region" description="Helical" evidence="1">
    <location>
        <begin position="121"/>
        <end position="140"/>
    </location>
</feature>